<evidence type="ECO:0000259" key="2">
    <source>
        <dbReference type="Pfam" id="PF20157"/>
    </source>
</evidence>
<dbReference type="InterPro" id="IPR045376">
    <property type="entry name" value="Maf_N"/>
</dbReference>
<name>A0ABU9UD42_9SPIR</name>
<dbReference type="Pfam" id="PF01973">
    <property type="entry name" value="MptE-like"/>
    <property type="match status" value="1"/>
</dbReference>
<accession>A0ABU9UD42</accession>
<comment type="caution">
    <text evidence="3">The sequence shown here is derived from an EMBL/GenBank/DDBJ whole genome shotgun (WGS) entry which is preliminary data.</text>
</comment>
<sequence length="598" mass="68829">MQETSTDRENLKKKNLNIFSHLIHRFIDIGKNRKRGDIILREDKGRYFLELDGKAVYSKYSPDKEAARLIKEANLEKADVCVFFGLGGGYHVEEFLNRNRTADAIIIEPLFENLYEIAGLRDFSFLMQGERVSFFTYDMLDEKSFFSVILSYPDSGIYFFSLNAYKNYYQDKYKHIFNLTERIKKARNTNRNTAKKFGRRWIRNTLRNLPLFIDAHGLELLSGRLAYPAILLGAGPSLDLLSPHISMLRERTFIIATDTSIRWCRQNGVIPDIVITVDPQYWNSRHLDYVDKSNCLLVTDPAVYPSVLHKEGLSALFINSALPLVSFFSRWTGFKMSLAAGGSVTTSAWDLARLCGADIIMMAGVDLGFPQRRLYYKGALVEEYSLVKSSRLRSPHDNIIPVYFDAGLRREKCDTGYTYTNSRMEVYKTWFEIEVGKTVFPRTVRISKGGVDIKGIEYISPPEMSNLPYIRDNIDNILKDIRDAALIKKNMQKSSQVFYILKELIQDISDKAQKGLEITRDINITQDTFTKIEAIIFDIKRNPVFPLINLLIQDVVDNLIDARTEDSVIKNYAVILKAIEDSTHIYMEEIDYVSPLYK</sequence>
<dbReference type="InterPro" id="IPR002826">
    <property type="entry name" value="MptE-like"/>
</dbReference>
<dbReference type="Proteomes" id="UP001466331">
    <property type="component" value="Unassembled WGS sequence"/>
</dbReference>
<evidence type="ECO:0000259" key="1">
    <source>
        <dbReference type="Pfam" id="PF01973"/>
    </source>
</evidence>
<dbReference type="EMBL" id="JBCHKQ010000004">
    <property type="protein sequence ID" value="MEM5948585.1"/>
    <property type="molecule type" value="Genomic_DNA"/>
</dbReference>
<gene>
    <name evidence="3" type="ORF">WKV44_08505</name>
</gene>
<evidence type="ECO:0000313" key="3">
    <source>
        <dbReference type="EMBL" id="MEM5948585.1"/>
    </source>
</evidence>
<dbReference type="PANTHER" id="PTHR41786:SF1">
    <property type="entry name" value="6-HYDROXYMETHYLPTERIN DIPHOSPHOKINASE MPTE-LIKE DOMAIN-CONTAINING PROTEIN"/>
    <property type="match status" value="1"/>
</dbReference>
<feature type="domain" description="Glycosyltransferase Maf N-terminal" evidence="2">
    <location>
        <begin position="70"/>
        <end position="115"/>
    </location>
</feature>
<dbReference type="PANTHER" id="PTHR41786">
    <property type="entry name" value="MOTILITY ACCESSORY FACTOR MAF"/>
    <property type="match status" value="1"/>
</dbReference>
<reference evidence="3 4" key="1">
    <citation type="submission" date="2024-03" db="EMBL/GenBank/DDBJ databases">
        <title>Ignisphaera cupida sp. nov., a hyperthermophilic hydrolytic archaeon from a hot spring of Kamchatka, and proposal of Ignisphaeraceae fam. nov.</title>
        <authorList>
            <person name="Podosokorskaya O.A."/>
            <person name="Elcheninov A.G."/>
            <person name="Maltseva A.I."/>
            <person name="Zayulina K.S."/>
            <person name="Novikov A."/>
            <person name="Merkel A.Y."/>
        </authorList>
    </citation>
    <scope>NUCLEOTIDE SEQUENCE [LARGE SCALE GENOMIC DNA]</scope>
    <source>
        <strain evidence="3 4">38H-sp</strain>
    </source>
</reference>
<protein>
    <submittedName>
        <fullName evidence="3">6-hydroxymethylpterin diphosphokinase MptE-like protein</fullName>
    </submittedName>
</protein>
<proteinExistence type="predicted"/>
<dbReference type="Pfam" id="PF20157">
    <property type="entry name" value="Maf_flag10_N"/>
    <property type="match status" value="1"/>
</dbReference>
<keyword evidence="4" id="KW-1185">Reference proteome</keyword>
<feature type="domain" description="6-hydroxymethylpterin diphosphokinase MptE-like" evidence="1">
    <location>
        <begin position="204"/>
        <end position="371"/>
    </location>
</feature>
<dbReference type="RefSeq" id="WP_420070036.1">
    <property type="nucleotide sequence ID" value="NZ_JBCHKQ010000004.1"/>
</dbReference>
<organism evidence="3 4">
    <name type="scientific">Rarispira pelagica</name>
    <dbReference type="NCBI Taxonomy" id="3141764"/>
    <lineage>
        <taxon>Bacteria</taxon>
        <taxon>Pseudomonadati</taxon>
        <taxon>Spirochaetota</taxon>
        <taxon>Spirochaetia</taxon>
        <taxon>Winmispirales</taxon>
        <taxon>Winmispiraceae</taxon>
        <taxon>Rarispira</taxon>
    </lineage>
</organism>
<evidence type="ECO:0000313" key="4">
    <source>
        <dbReference type="Proteomes" id="UP001466331"/>
    </source>
</evidence>